<protein>
    <submittedName>
        <fullName evidence="3">MerR family transcriptional regulator</fullName>
    </submittedName>
</protein>
<dbReference type="Gene3D" id="1.10.1660.10">
    <property type="match status" value="1"/>
</dbReference>
<dbReference type="InterPro" id="IPR000551">
    <property type="entry name" value="MerR-type_HTH_dom"/>
</dbReference>
<dbReference type="EMBL" id="JBHTMK010000044">
    <property type="protein sequence ID" value="MFD1370511.1"/>
    <property type="molecule type" value="Genomic_DNA"/>
</dbReference>
<keyword evidence="1" id="KW-0238">DNA-binding</keyword>
<evidence type="ECO:0000313" key="4">
    <source>
        <dbReference type="Proteomes" id="UP001597183"/>
    </source>
</evidence>
<keyword evidence="4" id="KW-1185">Reference proteome</keyword>
<dbReference type="InterPro" id="IPR009061">
    <property type="entry name" value="DNA-bd_dom_put_sf"/>
</dbReference>
<dbReference type="Proteomes" id="UP001597183">
    <property type="component" value="Unassembled WGS sequence"/>
</dbReference>
<dbReference type="PANTHER" id="PTHR30204">
    <property type="entry name" value="REDOX-CYCLING DRUG-SENSING TRANSCRIPTIONAL ACTIVATOR SOXR"/>
    <property type="match status" value="1"/>
</dbReference>
<evidence type="ECO:0000256" key="1">
    <source>
        <dbReference type="ARBA" id="ARBA00023125"/>
    </source>
</evidence>
<reference evidence="4" key="1">
    <citation type="journal article" date="2019" name="Int. J. Syst. Evol. Microbiol.">
        <title>The Global Catalogue of Microorganisms (GCM) 10K type strain sequencing project: providing services to taxonomists for standard genome sequencing and annotation.</title>
        <authorList>
            <consortium name="The Broad Institute Genomics Platform"/>
            <consortium name="The Broad Institute Genome Sequencing Center for Infectious Disease"/>
            <person name="Wu L."/>
            <person name="Ma J."/>
        </authorList>
    </citation>
    <scope>NUCLEOTIDE SEQUENCE [LARGE SCALE GENOMIC DNA]</scope>
    <source>
        <strain evidence="4">CCM 7526</strain>
    </source>
</reference>
<dbReference type="SMART" id="SM00422">
    <property type="entry name" value="HTH_MERR"/>
    <property type="match status" value="1"/>
</dbReference>
<dbReference type="SUPFAM" id="SSF46955">
    <property type="entry name" value="Putative DNA-binding domain"/>
    <property type="match status" value="1"/>
</dbReference>
<dbReference type="PRINTS" id="PR00040">
    <property type="entry name" value="HTHMERR"/>
</dbReference>
<organism evidence="3 4">
    <name type="scientific">Actinoplanes sichuanensis</name>
    <dbReference type="NCBI Taxonomy" id="512349"/>
    <lineage>
        <taxon>Bacteria</taxon>
        <taxon>Bacillati</taxon>
        <taxon>Actinomycetota</taxon>
        <taxon>Actinomycetes</taxon>
        <taxon>Micromonosporales</taxon>
        <taxon>Micromonosporaceae</taxon>
        <taxon>Actinoplanes</taxon>
    </lineage>
</organism>
<sequence length="307" mass="34243">MNDGEPDETPTLRTIGQLAQRVGLPVRTVRFWSDIGILPPTGRTNGNYRLYDDAAVLRCELVLTLRELGLGLEAIQQIMAEQTTLARVAAVHVAALDAEIRTLRLRRAVLSTVARRGSTLEEAVHMRKLAHLSVTERQRTLRDFVDRTFDGLALDADAETVREWMREIPDLLPDDPTADQVDAWIELADLVTDPAFTHRLRRMLTAESEDLLGYDLRPAVLELAGHALAEDITPDSPRGREIVDRIVETTRPSMREALADQLELLADPSLERFWTLTAVLQGRDPGPTAIPAFRWLISGLRSAIAVP</sequence>
<gene>
    <name evidence="3" type="ORF">ACFQ5G_34690</name>
</gene>
<dbReference type="Pfam" id="PF13411">
    <property type="entry name" value="MerR_1"/>
    <property type="match status" value="1"/>
</dbReference>
<name>A0ABW4AI98_9ACTN</name>
<proteinExistence type="predicted"/>
<evidence type="ECO:0000313" key="3">
    <source>
        <dbReference type="EMBL" id="MFD1370511.1"/>
    </source>
</evidence>
<dbReference type="PROSITE" id="PS50937">
    <property type="entry name" value="HTH_MERR_2"/>
    <property type="match status" value="1"/>
</dbReference>
<dbReference type="RefSeq" id="WP_317793718.1">
    <property type="nucleotide sequence ID" value="NZ_AP028461.1"/>
</dbReference>
<accession>A0ABW4AI98</accession>
<dbReference type="InterPro" id="IPR047057">
    <property type="entry name" value="MerR_fam"/>
</dbReference>
<feature type="domain" description="HTH merR-type" evidence="2">
    <location>
        <begin position="14"/>
        <end position="81"/>
    </location>
</feature>
<dbReference type="PANTHER" id="PTHR30204:SF93">
    <property type="entry name" value="HTH MERR-TYPE DOMAIN-CONTAINING PROTEIN"/>
    <property type="match status" value="1"/>
</dbReference>
<evidence type="ECO:0000259" key="2">
    <source>
        <dbReference type="PROSITE" id="PS50937"/>
    </source>
</evidence>
<comment type="caution">
    <text evidence="3">The sequence shown here is derived from an EMBL/GenBank/DDBJ whole genome shotgun (WGS) entry which is preliminary data.</text>
</comment>